<organism evidence="1 2">
    <name type="scientific">Microvirga tunisiensis</name>
    <dbReference type="NCBI Taxonomy" id="2108360"/>
    <lineage>
        <taxon>Bacteria</taxon>
        <taxon>Pseudomonadati</taxon>
        <taxon>Pseudomonadota</taxon>
        <taxon>Alphaproteobacteria</taxon>
        <taxon>Hyphomicrobiales</taxon>
        <taxon>Methylobacteriaceae</taxon>
        <taxon>Microvirga</taxon>
    </lineage>
</organism>
<reference evidence="1 2" key="1">
    <citation type="journal article" date="2019" name="Syst. Appl. Microbiol.">
        <title>Microvirga tunisiensis sp. nov., a root nodule symbiotic bacterium isolated from Lupinus micranthus and L. luteus grown in Northern Tunisia.</title>
        <authorList>
            <person name="Msaddak A."/>
            <person name="Rejili M."/>
            <person name="Duran D."/>
            <person name="Mars M."/>
            <person name="Palacios J.M."/>
            <person name="Ruiz-Argueso T."/>
            <person name="Rey L."/>
            <person name="Imperial J."/>
        </authorList>
    </citation>
    <scope>NUCLEOTIDE SEQUENCE [LARGE SCALE GENOMIC DNA]</scope>
    <source>
        <strain evidence="1 2">Lmie10</strain>
    </source>
</reference>
<comment type="caution">
    <text evidence="1">The sequence shown here is derived from an EMBL/GenBank/DDBJ whole genome shotgun (WGS) entry which is preliminary data.</text>
</comment>
<evidence type="ECO:0000313" key="2">
    <source>
        <dbReference type="Proteomes" id="UP000403266"/>
    </source>
</evidence>
<dbReference type="RefSeq" id="WP_152717150.1">
    <property type="nucleotide sequence ID" value="NZ_VOSJ01000001.1"/>
</dbReference>
<dbReference type="EMBL" id="VOSK01000341">
    <property type="protein sequence ID" value="MPR30301.1"/>
    <property type="molecule type" value="Genomic_DNA"/>
</dbReference>
<dbReference type="AlphaFoldDB" id="A0A5N7MTI6"/>
<protein>
    <submittedName>
        <fullName evidence="1">Uncharacterized protein</fullName>
    </submittedName>
</protein>
<sequence>MDKELWKEVWDGNLRQFSTPYVSKESVQAYITNGLVPSSAQHTIDLDSVIDMRFLDQAVQRLGWSDVPR</sequence>
<name>A0A5N7MTI6_9HYPH</name>
<gene>
    <name evidence="1" type="ORF">FS320_35995</name>
</gene>
<keyword evidence="2" id="KW-1185">Reference proteome</keyword>
<proteinExistence type="predicted"/>
<evidence type="ECO:0000313" key="1">
    <source>
        <dbReference type="EMBL" id="MPR30301.1"/>
    </source>
</evidence>
<accession>A0A5N7MTI6</accession>
<dbReference type="Proteomes" id="UP000403266">
    <property type="component" value="Unassembled WGS sequence"/>
</dbReference>